<evidence type="ECO:0000313" key="2">
    <source>
        <dbReference type="Proteomes" id="UP000060602"/>
    </source>
</evidence>
<proteinExistence type="predicted"/>
<gene>
    <name evidence="1" type="ORF">AL504_18750</name>
</gene>
<dbReference type="RefSeq" id="WP_061072823.1">
    <property type="nucleotide sequence ID" value="NZ_CP014060.2"/>
</dbReference>
<reference evidence="2" key="1">
    <citation type="submission" date="2015-12" db="EMBL/GenBank/DDBJ databases">
        <title>FDA dAtabase for Regulatory Grade micrObial Sequences (FDA-ARGOS): Supporting development and validation of Infectious Disease Dx tests.</title>
        <authorList>
            <person name="Case J."/>
            <person name="Tallon L."/>
            <person name="Sadzewicz L."/>
            <person name="Sengamalay N."/>
            <person name="Ott S."/>
            <person name="Godinez A."/>
            <person name="Nagaraj S."/>
            <person name="Nadendla S."/>
            <person name="Sichtig H."/>
        </authorList>
    </citation>
    <scope>NUCLEOTIDE SEQUENCE [LARGE SCALE GENOMIC DNA]</scope>
    <source>
        <strain evidence="2">FDAARGOS_147</strain>
    </source>
</reference>
<evidence type="ECO:0000313" key="1">
    <source>
        <dbReference type="EMBL" id="AMG37866.1"/>
    </source>
</evidence>
<organism evidence="1 2">
    <name type="scientific">Alcaligenes xylosoxydans xylosoxydans</name>
    <name type="common">Achromobacter xylosoxidans</name>
    <dbReference type="NCBI Taxonomy" id="85698"/>
    <lineage>
        <taxon>Bacteria</taxon>
        <taxon>Pseudomonadati</taxon>
        <taxon>Pseudomonadota</taxon>
        <taxon>Betaproteobacteria</taxon>
        <taxon>Burkholderiales</taxon>
        <taxon>Alcaligenaceae</taxon>
        <taxon>Achromobacter</taxon>
    </lineage>
</organism>
<name>A0A120LHN9_ALCXX</name>
<accession>A0A120LHN9</accession>
<dbReference type="Proteomes" id="UP000060602">
    <property type="component" value="Chromosome"/>
</dbReference>
<dbReference type="EMBL" id="CP014060">
    <property type="protein sequence ID" value="AMG37866.1"/>
    <property type="molecule type" value="Genomic_DNA"/>
</dbReference>
<dbReference type="AlphaFoldDB" id="A0A120LHN9"/>
<protein>
    <submittedName>
        <fullName evidence="1">Uncharacterized protein</fullName>
    </submittedName>
</protein>
<sequence>MAGGGIGQVGGGQLNGVVPVGVQQAPQNGNVQQAQGNSWASTLNTLVENVVGGTVHALSNVVRGIDLYVQSEAHAQGGPAPDLAEISRFTVLGSLPNAPGFQNAINDNGARSQLFNNALNNPNATQQETDVMTTLNGVALGNLTRGGQPLQMNQQEFHAALMCGGHFVVNDNGALANQLQQDGGGQMQARGSSHYKGASQQYGMDLPGVGHLLIGQTNNGDSFFQLESHGVGNPQQNLLQRAQEFGGHMLSWGMHVGSSSSYVQIGPHGAIEGSEKDNNHVVIH</sequence>